<protein>
    <submittedName>
        <fullName evidence="2">Uncharacterized protein</fullName>
    </submittedName>
</protein>
<organism evidence="2 3">
    <name type="scientific">Chaetoceros tenuissimus</name>
    <dbReference type="NCBI Taxonomy" id="426638"/>
    <lineage>
        <taxon>Eukaryota</taxon>
        <taxon>Sar</taxon>
        <taxon>Stramenopiles</taxon>
        <taxon>Ochrophyta</taxon>
        <taxon>Bacillariophyta</taxon>
        <taxon>Coscinodiscophyceae</taxon>
        <taxon>Chaetocerotophycidae</taxon>
        <taxon>Chaetocerotales</taxon>
        <taxon>Chaetocerotaceae</taxon>
        <taxon>Chaetoceros</taxon>
    </lineage>
</organism>
<gene>
    <name evidence="2" type="ORF">CTEN210_06640</name>
</gene>
<dbReference type="AlphaFoldDB" id="A0AAD3H504"/>
<keyword evidence="1" id="KW-1133">Transmembrane helix</keyword>
<feature type="transmembrane region" description="Helical" evidence="1">
    <location>
        <begin position="20"/>
        <end position="39"/>
    </location>
</feature>
<sequence length="165" mass="18318">MSTAGEAFDFKQWEANASVQMVSASISFLASLIIVASTGKSFLSEKRNRNHNVRTVVARNEVNNEDTTGLKKKATPYRRIIFLISASDILSSLACITGPFMAQKTNPQALWAVSDSNAACVVNGFFFTVGAKTSLLYYATLCYFYYCKISKQMTDEQFARSHLHN</sequence>
<feature type="transmembrane region" description="Helical" evidence="1">
    <location>
        <begin position="80"/>
        <end position="102"/>
    </location>
</feature>
<proteinExistence type="predicted"/>
<accession>A0AAD3H504</accession>
<dbReference type="EMBL" id="BLLK01000038">
    <property type="protein sequence ID" value="GFH50164.1"/>
    <property type="molecule type" value="Genomic_DNA"/>
</dbReference>
<comment type="caution">
    <text evidence="2">The sequence shown here is derived from an EMBL/GenBank/DDBJ whole genome shotgun (WGS) entry which is preliminary data.</text>
</comment>
<dbReference type="Proteomes" id="UP001054902">
    <property type="component" value="Unassembled WGS sequence"/>
</dbReference>
<keyword evidence="1" id="KW-0812">Transmembrane</keyword>
<evidence type="ECO:0000313" key="2">
    <source>
        <dbReference type="EMBL" id="GFH50164.1"/>
    </source>
</evidence>
<feature type="transmembrane region" description="Helical" evidence="1">
    <location>
        <begin position="122"/>
        <end position="146"/>
    </location>
</feature>
<keyword evidence="1" id="KW-0472">Membrane</keyword>
<evidence type="ECO:0000313" key="3">
    <source>
        <dbReference type="Proteomes" id="UP001054902"/>
    </source>
</evidence>
<reference evidence="2 3" key="1">
    <citation type="journal article" date="2021" name="Sci. Rep.">
        <title>The genome of the diatom Chaetoceros tenuissimus carries an ancient integrated fragment of an extant virus.</title>
        <authorList>
            <person name="Hongo Y."/>
            <person name="Kimura K."/>
            <person name="Takaki Y."/>
            <person name="Yoshida Y."/>
            <person name="Baba S."/>
            <person name="Kobayashi G."/>
            <person name="Nagasaki K."/>
            <person name="Hano T."/>
            <person name="Tomaru Y."/>
        </authorList>
    </citation>
    <scope>NUCLEOTIDE SEQUENCE [LARGE SCALE GENOMIC DNA]</scope>
    <source>
        <strain evidence="2 3">NIES-3715</strain>
    </source>
</reference>
<evidence type="ECO:0000256" key="1">
    <source>
        <dbReference type="SAM" id="Phobius"/>
    </source>
</evidence>
<dbReference type="SUPFAM" id="SSF81321">
    <property type="entry name" value="Family A G protein-coupled receptor-like"/>
    <property type="match status" value="1"/>
</dbReference>
<name>A0AAD3H504_9STRA</name>
<keyword evidence="3" id="KW-1185">Reference proteome</keyword>